<dbReference type="EMBL" id="QFRJ01000002">
    <property type="protein sequence ID" value="PWH86575.1"/>
    <property type="molecule type" value="Genomic_DNA"/>
</dbReference>
<dbReference type="GO" id="GO:0032259">
    <property type="term" value="P:methylation"/>
    <property type="evidence" value="ECO:0007669"/>
    <property type="project" value="UniProtKB-KW"/>
</dbReference>
<evidence type="ECO:0000313" key="5">
    <source>
        <dbReference type="Proteomes" id="UP000245370"/>
    </source>
</evidence>
<dbReference type="PANTHER" id="PTHR47739:SF1">
    <property type="entry name" value="TRNA1(VAL) (ADENINE(37)-N6)-METHYLTRANSFERASE"/>
    <property type="match status" value="1"/>
</dbReference>
<gene>
    <name evidence="4" type="ORF">DIT68_04895</name>
</gene>
<evidence type="ECO:0000256" key="1">
    <source>
        <dbReference type="ARBA" id="ARBA00022603"/>
    </source>
</evidence>
<evidence type="ECO:0000256" key="2">
    <source>
        <dbReference type="ARBA" id="ARBA00022691"/>
    </source>
</evidence>
<keyword evidence="2" id="KW-0949">S-adenosyl-L-methionine</keyword>
<dbReference type="Pfam" id="PF05175">
    <property type="entry name" value="MTS"/>
    <property type="match status" value="1"/>
</dbReference>
<accession>A0A2U2XFK9</accession>
<dbReference type="InterPro" id="IPR007848">
    <property type="entry name" value="Small_mtfrase_dom"/>
</dbReference>
<dbReference type="GO" id="GO:0008757">
    <property type="term" value="F:S-adenosylmethionine-dependent methyltransferase activity"/>
    <property type="evidence" value="ECO:0007669"/>
    <property type="project" value="UniProtKB-ARBA"/>
</dbReference>
<dbReference type="AlphaFoldDB" id="A0A2U2XFK9"/>
<evidence type="ECO:0000259" key="3">
    <source>
        <dbReference type="Pfam" id="PF05175"/>
    </source>
</evidence>
<keyword evidence="1" id="KW-0489">Methyltransferase</keyword>
<organism evidence="4 5">
    <name type="scientific">Brumimicrobium oceani</name>
    <dbReference type="NCBI Taxonomy" id="2100725"/>
    <lineage>
        <taxon>Bacteria</taxon>
        <taxon>Pseudomonadati</taxon>
        <taxon>Bacteroidota</taxon>
        <taxon>Flavobacteriia</taxon>
        <taxon>Flavobacteriales</taxon>
        <taxon>Crocinitomicaceae</taxon>
        <taxon>Brumimicrobium</taxon>
    </lineage>
</organism>
<name>A0A2U2XFK9_9FLAO</name>
<dbReference type="PROSITE" id="PS00092">
    <property type="entry name" value="N6_MTASE"/>
    <property type="match status" value="1"/>
</dbReference>
<dbReference type="InterPro" id="IPR002052">
    <property type="entry name" value="DNA_methylase_N6_adenine_CS"/>
</dbReference>
<dbReference type="InterPro" id="IPR050210">
    <property type="entry name" value="tRNA_Adenine-N(6)_MTase"/>
</dbReference>
<protein>
    <recommendedName>
        <fullName evidence="3">Methyltransferase small domain-containing protein</fullName>
    </recommendedName>
</protein>
<dbReference type="GO" id="GO:0003676">
    <property type="term" value="F:nucleic acid binding"/>
    <property type="evidence" value="ECO:0007669"/>
    <property type="project" value="InterPro"/>
</dbReference>
<dbReference type="OrthoDB" id="5383291at2"/>
<dbReference type="InterPro" id="IPR029063">
    <property type="entry name" value="SAM-dependent_MTases_sf"/>
</dbReference>
<dbReference type="GO" id="GO:0008170">
    <property type="term" value="F:N-methyltransferase activity"/>
    <property type="evidence" value="ECO:0007669"/>
    <property type="project" value="UniProtKB-ARBA"/>
</dbReference>
<dbReference type="PRINTS" id="PR00507">
    <property type="entry name" value="N12N6MTFRASE"/>
</dbReference>
<dbReference type="Gene3D" id="3.40.50.150">
    <property type="entry name" value="Vaccinia Virus protein VP39"/>
    <property type="match status" value="1"/>
</dbReference>
<dbReference type="RefSeq" id="WP_109358687.1">
    <property type="nucleotide sequence ID" value="NZ_QFRJ01000002.1"/>
</dbReference>
<dbReference type="SUPFAM" id="SSF53335">
    <property type="entry name" value="S-adenosyl-L-methionine-dependent methyltransferases"/>
    <property type="match status" value="1"/>
</dbReference>
<keyword evidence="1" id="KW-0808">Transferase</keyword>
<proteinExistence type="predicted"/>
<keyword evidence="5" id="KW-1185">Reference proteome</keyword>
<sequence length="243" mass="27529">MSIFKFKKFNVNQSNAPQKIGTDAMILGALANPNSIGFKNPKAILDVGTGCGVIALMLAQHFPESQITGIDIDDQAVQQADLNFKNAKLSPFDFKNDFQALHYNFLEYSPIHKLDLIVSNPPYFNTKMPSSDQQRSLARHESSMSLQELINHSAEILNESGELWLILPSERTEELVSGRLDLKLIRKIDIYGKPNRHVRDVLVFSKTDLVDITTPDTFTIRDGQNQYTEQYKALTIDFHFNQL</sequence>
<comment type="caution">
    <text evidence="4">The sequence shown here is derived from an EMBL/GenBank/DDBJ whole genome shotgun (WGS) entry which is preliminary data.</text>
</comment>
<dbReference type="Proteomes" id="UP000245370">
    <property type="component" value="Unassembled WGS sequence"/>
</dbReference>
<evidence type="ECO:0000313" key="4">
    <source>
        <dbReference type="EMBL" id="PWH86575.1"/>
    </source>
</evidence>
<dbReference type="CDD" id="cd02440">
    <property type="entry name" value="AdoMet_MTases"/>
    <property type="match status" value="1"/>
</dbReference>
<reference evidence="4 5" key="1">
    <citation type="submission" date="2018-05" db="EMBL/GenBank/DDBJ databases">
        <title>Brumimicrobium oceani sp. nov., isolated from coastal sediment.</title>
        <authorList>
            <person name="Kou Y."/>
        </authorList>
    </citation>
    <scope>NUCLEOTIDE SEQUENCE [LARGE SCALE GENOMIC DNA]</scope>
    <source>
        <strain evidence="4 5">C305</strain>
    </source>
</reference>
<reference evidence="4 5" key="2">
    <citation type="submission" date="2018-05" db="EMBL/GenBank/DDBJ databases">
        <authorList>
            <person name="Lanie J.A."/>
            <person name="Ng W.-L."/>
            <person name="Kazmierczak K.M."/>
            <person name="Andrzejewski T.M."/>
            <person name="Davidsen T.M."/>
            <person name="Wayne K.J."/>
            <person name="Tettelin H."/>
            <person name="Glass J.I."/>
            <person name="Rusch D."/>
            <person name="Podicherti R."/>
            <person name="Tsui H.-C.T."/>
            <person name="Winkler M.E."/>
        </authorList>
    </citation>
    <scope>NUCLEOTIDE SEQUENCE [LARGE SCALE GENOMIC DNA]</scope>
    <source>
        <strain evidence="4 5">C305</strain>
    </source>
</reference>
<feature type="domain" description="Methyltransferase small" evidence="3">
    <location>
        <begin position="41"/>
        <end position="168"/>
    </location>
</feature>
<dbReference type="PANTHER" id="PTHR47739">
    <property type="entry name" value="TRNA1(VAL) (ADENINE(37)-N6)-METHYLTRANSFERASE"/>
    <property type="match status" value="1"/>
</dbReference>